<accession>T5LSV4</accession>
<reference evidence="1 2" key="2">
    <citation type="submission" date="2011-10" db="EMBL/GenBank/DDBJ databases">
        <title>The Genome Sequence of Actinomyces viscosus C505.</title>
        <authorList>
            <consortium name="The Broad Institute Genome Sequencing Platform"/>
            <consortium name="The Broad Institute Genome Sequencing Center for Infectious Disease"/>
            <person name="Earl A."/>
            <person name="Ward D."/>
            <person name="Feldgarden M."/>
            <person name="Gevers D."/>
            <person name="Sibley C.D."/>
            <person name="Field T.R."/>
            <person name="Grinwis M."/>
            <person name="Eshaghurshan C.S."/>
            <person name="Surette M.G."/>
            <person name="Young S.K."/>
            <person name="Zeng Q."/>
            <person name="Gargeya S."/>
            <person name="Fitzgerald M."/>
            <person name="Haas B."/>
            <person name="Abouelleil A."/>
            <person name="Alvarado L."/>
            <person name="Arachchi H.M."/>
            <person name="Berlin A."/>
            <person name="Brown A."/>
            <person name="Chapman S.B."/>
            <person name="Chen Z."/>
            <person name="Dunbar C."/>
            <person name="Freedman E."/>
            <person name="Gearin G."/>
            <person name="Goldberg J."/>
            <person name="Griggs A."/>
            <person name="Gujja S."/>
            <person name="Heiman D."/>
            <person name="Howarth C."/>
            <person name="Larson L."/>
            <person name="Lui A."/>
            <person name="MacDonald P.J.P."/>
            <person name="Montmayeur A."/>
            <person name="Murphy C."/>
            <person name="Neiman D."/>
            <person name="Pearson M."/>
            <person name="Priest M."/>
            <person name="Roberts A."/>
            <person name="Saif S."/>
            <person name="Shea T."/>
            <person name="Shenoy N."/>
            <person name="Sisk P."/>
            <person name="Stolte C."/>
            <person name="Sykes S."/>
            <person name="Wortman J."/>
            <person name="Nusbaum C."/>
            <person name="Birren B."/>
        </authorList>
    </citation>
    <scope>NUCLEOTIDE SEQUENCE [LARGE SCALE GENOMIC DNA]</scope>
    <source>
        <strain evidence="1 2">C505</strain>
    </source>
</reference>
<dbReference type="EMBL" id="ACRE02000050">
    <property type="protein sequence ID" value="EQM96853.1"/>
    <property type="molecule type" value="Genomic_DNA"/>
</dbReference>
<protein>
    <submittedName>
        <fullName evidence="1">Uncharacterized protein</fullName>
    </submittedName>
</protein>
<proteinExistence type="predicted"/>
<dbReference type="AlphaFoldDB" id="T5LSV4"/>
<sequence>MGWKKGNAYTVRIYRKRWFVAFLLSFSVVAGLALSSASIRYAPFEESRPNSIVSVFKKRVDDTVLSYSDVRVVYHTGQTDGRSIDSWFRGMIVGYIDNPTIRKRLLTSAPFRSCQKQEAAECSAWGTFRDHNGAGVAEPSTLNNGLDLAYQFLGIPSDVFMPGRIRAPSVLNQAKSGQCIDIDSRHPQPLPPPGVDATGNVDFATGNSVICVASQNGAFVYAFIGHGVF</sequence>
<gene>
    <name evidence="1" type="ORF">HMPREF0059_02715</name>
</gene>
<comment type="caution">
    <text evidence="1">The sequence shown here is derived from an EMBL/GenBank/DDBJ whole genome shotgun (WGS) entry which is preliminary data.</text>
</comment>
<dbReference type="HOGENOM" id="CLU_1207753_0_0_11"/>
<evidence type="ECO:0000313" key="2">
    <source>
        <dbReference type="Proteomes" id="UP000004668"/>
    </source>
</evidence>
<evidence type="ECO:0000313" key="1">
    <source>
        <dbReference type="EMBL" id="EQM96853.1"/>
    </source>
</evidence>
<dbReference type="Proteomes" id="UP000004668">
    <property type="component" value="Unassembled WGS sequence"/>
</dbReference>
<name>T5LSV4_ACTVI</name>
<reference evidence="2" key="1">
    <citation type="submission" date="2010-02" db="EMBL/GenBank/DDBJ databases">
        <title>The Genome Sequence of Prevotella oris strain C735.</title>
        <authorList>
            <consortium name="The Broad Institute Genome Sequencing Platform"/>
            <person name="Ward D."/>
            <person name="Feldgarden M."/>
            <person name="Earl A."/>
            <person name="Young S.K."/>
            <person name="Zeng Q."/>
            <person name="Koehrsen M."/>
            <person name="Alvarado L."/>
            <person name="Berlin A."/>
            <person name="Bochicchio J."/>
            <person name="Borenstein D."/>
            <person name="Chapman S.B."/>
            <person name="Chen Z."/>
            <person name="Engels R."/>
            <person name="Freedman E."/>
            <person name="Gellesch M."/>
            <person name="Goldberg J."/>
            <person name="Griggs A."/>
            <person name="Gujja S."/>
            <person name="Heilman E."/>
            <person name="Heiman D."/>
            <person name="Hepburn T."/>
            <person name="Howarth C."/>
            <person name="Jen D."/>
            <person name="Larson L."/>
            <person name="Mehta T."/>
            <person name="Park D."/>
            <person name="Pearson M."/>
            <person name="Roberts A."/>
            <person name="Saif S."/>
            <person name="Shea T."/>
            <person name="Shenoy N."/>
            <person name="Sisk P."/>
            <person name="Stolte C."/>
            <person name="Sykes S."/>
            <person name="Thomson T."/>
            <person name="Walk T."/>
            <person name="White J."/>
            <person name="Yandava C."/>
            <person name="Sibley C.D."/>
            <person name="Field T.R."/>
            <person name="Grinwis M."/>
            <person name="Eshaghurshan C.S."/>
            <person name="Surette M.G."/>
            <person name="Haas B."/>
            <person name="Nusbaum C."/>
            <person name="Birren B."/>
        </authorList>
    </citation>
    <scope>NUCLEOTIDE SEQUENCE [LARGE SCALE GENOMIC DNA]</scope>
    <source>
        <strain evidence="2">C505</strain>
    </source>
</reference>
<organism evidence="1 2">
    <name type="scientific">Actinomyces viscosus C505</name>
    <dbReference type="NCBI Taxonomy" id="562973"/>
    <lineage>
        <taxon>Bacteria</taxon>
        <taxon>Bacillati</taxon>
        <taxon>Actinomycetota</taxon>
        <taxon>Actinomycetes</taxon>
        <taxon>Actinomycetales</taxon>
        <taxon>Actinomycetaceae</taxon>
        <taxon>Actinomyces</taxon>
    </lineage>
</organism>